<protein>
    <submittedName>
        <fullName evidence="2">Uncharacterized protein</fullName>
    </submittedName>
</protein>
<reference evidence="2 3" key="1">
    <citation type="submission" date="2020-08" db="EMBL/GenBank/DDBJ databases">
        <title>Genomic Encyclopedia of Type Strains, Phase III (KMG-III): the genomes of soil and plant-associated and newly described type strains.</title>
        <authorList>
            <person name="Whitman W."/>
        </authorList>
    </citation>
    <scope>NUCLEOTIDE SEQUENCE [LARGE SCALE GENOMIC DNA]</scope>
    <source>
        <strain evidence="2 3">CECT 8305</strain>
    </source>
</reference>
<evidence type="ECO:0000313" key="3">
    <source>
        <dbReference type="Proteomes" id="UP000588098"/>
    </source>
</evidence>
<feature type="compositionally biased region" description="Polar residues" evidence="1">
    <location>
        <begin position="47"/>
        <end position="61"/>
    </location>
</feature>
<comment type="caution">
    <text evidence="2">The sequence shown here is derived from an EMBL/GenBank/DDBJ whole genome shotgun (WGS) entry which is preliminary data.</text>
</comment>
<dbReference type="AlphaFoldDB" id="A0A7W9Q7Q4"/>
<gene>
    <name evidence="2" type="ORF">FHS42_002175</name>
</gene>
<keyword evidence="3" id="KW-1185">Reference proteome</keyword>
<name>A0A7W9Q7Q4_9ACTN</name>
<feature type="region of interest" description="Disordered" evidence="1">
    <location>
        <begin position="36"/>
        <end position="61"/>
    </location>
</feature>
<accession>A0A7W9Q7Q4</accession>
<dbReference type="EMBL" id="JACHJL010000004">
    <property type="protein sequence ID" value="MBB5935125.1"/>
    <property type="molecule type" value="Genomic_DNA"/>
</dbReference>
<evidence type="ECO:0000256" key="1">
    <source>
        <dbReference type="SAM" id="MobiDB-lite"/>
    </source>
</evidence>
<sequence>MWITRNGKHVADTEMVLLSSEAELLSNRLTNAVSDSRSIVQEPFRGQATSASGPGTRSSTA</sequence>
<evidence type="ECO:0000313" key="2">
    <source>
        <dbReference type="EMBL" id="MBB5935125.1"/>
    </source>
</evidence>
<organism evidence="2 3">
    <name type="scientific">Streptomyces zagrosensis</name>
    <dbReference type="NCBI Taxonomy" id="1042984"/>
    <lineage>
        <taxon>Bacteria</taxon>
        <taxon>Bacillati</taxon>
        <taxon>Actinomycetota</taxon>
        <taxon>Actinomycetes</taxon>
        <taxon>Kitasatosporales</taxon>
        <taxon>Streptomycetaceae</taxon>
        <taxon>Streptomyces</taxon>
    </lineage>
</organism>
<dbReference type="Proteomes" id="UP000588098">
    <property type="component" value="Unassembled WGS sequence"/>
</dbReference>
<proteinExistence type="predicted"/>